<organism evidence="5 6">
    <name type="scientific">Candidatus Acidiferrum panamense</name>
    <dbReference type="NCBI Taxonomy" id="2741543"/>
    <lineage>
        <taxon>Bacteria</taxon>
        <taxon>Pseudomonadati</taxon>
        <taxon>Acidobacteriota</taxon>
        <taxon>Terriglobia</taxon>
        <taxon>Candidatus Acidiferrales</taxon>
        <taxon>Candidatus Acidiferrum</taxon>
    </lineage>
</organism>
<comment type="caution">
    <text evidence="5">The sequence shown here is derived from an EMBL/GenBank/DDBJ whole genome shotgun (WGS) entry which is preliminary data.</text>
</comment>
<accession>A0A7V8SXY0</accession>
<evidence type="ECO:0000256" key="3">
    <source>
        <dbReference type="PROSITE-ProRule" id="PRU01248"/>
    </source>
</evidence>
<keyword evidence="2 3" id="KW-0238">DNA-binding</keyword>
<dbReference type="InterPro" id="IPR044068">
    <property type="entry name" value="CB"/>
</dbReference>
<name>A0A7V8SXY0_9BACT</name>
<dbReference type="InterPro" id="IPR010998">
    <property type="entry name" value="Integrase_recombinase_N"/>
</dbReference>
<sequence length="130" mass="14732">MAELLDGLERDYRLRDKWTVKTASAVKPTREHFGTWRAVEVTSDAIGKYIEGLREQGYSNATANRRTQLLGQAFKLAMREKKLSQAPFIPRLSEVGNERQGFFETADFEAVASHMPEPLGDFCRFGFLTG</sequence>
<evidence type="ECO:0000313" key="5">
    <source>
        <dbReference type="EMBL" id="MBA0086444.1"/>
    </source>
</evidence>
<proteinExistence type="predicted"/>
<dbReference type="PROSITE" id="PS51900">
    <property type="entry name" value="CB"/>
    <property type="match status" value="1"/>
</dbReference>
<dbReference type="SUPFAM" id="SSF56349">
    <property type="entry name" value="DNA breaking-rejoining enzymes"/>
    <property type="match status" value="1"/>
</dbReference>
<dbReference type="GO" id="GO:0003677">
    <property type="term" value="F:DNA binding"/>
    <property type="evidence" value="ECO:0007669"/>
    <property type="project" value="UniProtKB-UniRule"/>
</dbReference>
<keyword evidence="1" id="KW-0229">DNA integration</keyword>
<keyword evidence="6" id="KW-1185">Reference proteome</keyword>
<evidence type="ECO:0000256" key="1">
    <source>
        <dbReference type="ARBA" id="ARBA00022908"/>
    </source>
</evidence>
<dbReference type="InterPro" id="IPR011010">
    <property type="entry name" value="DNA_brk_join_enz"/>
</dbReference>
<dbReference type="Proteomes" id="UP000567293">
    <property type="component" value="Unassembled WGS sequence"/>
</dbReference>
<evidence type="ECO:0000259" key="4">
    <source>
        <dbReference type="PROSITE" id="PS51900"/>
    </source>
</evidence>
<feature type="domain" description="Core-binding (CB)" evidence="4">
    <location>
        <begin position="1"/>
        <end position="78"/>
    </location>
</feature>
<protein>
    <recommendedName>
        <fullName evidence="4">Core-binding (CB) domain-containing protein</fullName>
    </recommendedName>
</protein>
<evidence type="ECO:0000313" key="6">
    <source>
        <dbReference type="Proteomes" id="UP000567293"/>
    </source>
</evidence>
<dbReference type="Gene3D" id="1.10.150.130">
    <property type="match status" value="1"/>
</dbReference>
<reference evidence="5" key="1">
    <citation type="submission" date="2020-06" db="EMBL/GenBank/DDBJ databases">
        <title>Legume-microbial interactions unlock mineral nutrients during tropical forest succession.</title>
        <authorList>
            <person name="Epihov D.Z."/>
        </authorList>
    </citation>
    <scope>NUCLEOTIDE SEQUENCE [LARGE SCALE GENOMIC DNA]</scope>
    <source>
        <strain evidence="5">Pan2503</strain>
    </source>
</reference>
<gene>
    <name evidence="5" type="ORF">HRJ53_15800</name>
</gene>
<dbReference type="EMBL" id="JACDQQ010001516">
    <property type="protein sequence ID" value="MBA0086444.1"/>
    <property type="molecule type" value="Genomic_DNA"/>
</dbReference>
<evidence type="ECO:0000256" key="2">
    <source>
        <dbReference type="ARBA" id="ARBA00023125"/>
    </source>
</evidence>
<dbReference type="GO" id="GO:0015074">
    <property type="term" value="P:DNA integration"/>
    <property type="evidence" value="ECO:0007669"/>
    <property type="project" value="UniProtKB-KW"/>
</dbReference>
<dbReference type="AlphaFoldDB" id="A0A7V8SXY0"/>